<dbReference type="RefSeq" id="WP_135176853.1">
    <property type="nucleotide sequence ID" value="NZ_SPQT01000018.1"/>
</dbReference>
<dbReference type="AlphaFoldDB" id="A0A4Y9LRX2"/>
<reference evidence="1 2" key="1">
    <citation type="submission" date="2019-03" db="EMBL/GenBank/DDBJ databases">
        <title>Bradyrhizobium diversity isolated from nodules of Chamaecrista fasciculata.</title>
        <authorList>
            <person name="Klepa M.S."/>
            <person name="Urquiaga M.O."/>
            <person name="Hungria M."/>
            <person name="Delamuta J.R."/>
        </authorList>
    </citation>
    <scope>NUCLEOTIDE SEQUENCE [LARGE SCALE GENOMIC DNA]</scope>
    <source>
        <strain evidence="1 2">CNPSo 3448</strain>
    </source>
</reference>
<name>A0A4Y9LRX2_9BRAD</name>
<sequence>MNRTVIMRQLLAFVIAVGVALSPLTMPFSSVSIAAQDEATVAMTSAELADDMPCCPKKAPSPFDCQKCLLATCMMKYSQPTLANGCAEVPQLASVIPLGNDALPAELDQAPPDHPPRANI</sequence>
<gene>
    <name evidence="1" type="ORF">E4K65_27945</name>
</gene>
<evidence type="ECO:0000313" key="2">
    <source>
        <dbReference type="Proteomes" id="UP000297966"/>
    </source>
</evidence>
<proteinExistence type="predicted"/>
<organism evidence="1 2">
    <name type="scientific">Bradyrhizobium niftali</name>
    <dbReference type="NCBI Taxonomy" id="2560055"/>
    <lineage>
        <taxon>Bacteria</taxon>
        <taxon>Pseudomonadati</taxon>
        <taxon>Pseudomonadota</taxon>
        <taxon>Alphaproteobacteria</taxon>
        <taxon>Hyphomicrobiales</taxon>
        <taxon>Nitrobacteraceae</taxon>
        <taxon>Bradyrhizobium</taxon>
    </lineage>
</organism>
<comment type="caution">
    <text evidence="1">The sequence shown here is derived from an EMBL/GenBank/DDBJ whole genome shotgun (WGS) entry which is preliminary data.</text>
</comment>
<evidence type="ECO:0000313" key="1">
    <source>
        <dbReference type="EMBL" id="TFV44512.1"/>
    </source>
</evidence>
<dbReference type="Proteomes" id="UP000297966">
    <property type="component" value="Unassembled WGS sequence"/>
</dbReference>
<accession>A0A4Y9LRX2</accession>
<dbReference type="OrthoDB" id="8403094at2"/>
<keyword evidence="2" id="KW-1185">Reference proteome</keyword>
<dbReference type="EMBL" id="SPQT01000018">
    <property type="protein sequence ID" value="TFV44512.1"/>
    <property type="molecule type" value="Genomic_DNA"/>
</dbReference>
<protein>
    <submittedName>
        <fullName evidence="1">Uncharacterized protein</fullName>
    </submittedName>
</protein>